<sequence>MMVFRPLGCDGYDSATLPSAPPTHQYQTVPGSGRFQSDAPALCLSLWAQSQRTQRSKIGVGVETSICYNCFAPTPSILPSSGLVIVALTCSPAGFYPTAVTVAPHI</sequence>
<accession>A0ACC2GGT6</accession>
<protein>
    <submittedName>
        <fullName evidence="1">Uncharacterized protein</fullName>
    </submittedName>
</protein>
<evidence type="ECO:0000313" key="1">
    <source>
        <dbReference type="EMBL" id="KAJ8002808.1"/>
    </source>
</evidence>
<organism evidence="1 2">
    <name type="scientific">Dallia pectoralis</name>
    <name type="common">Alaska blackfish</name>
    <dbReference type="NCBI Taxonomy" id="75939"/>
    <lineage>
        <taxon>Eukaryota</taxon>
        <taxon>Metazoa</taxon>
        <taxon>Chordata</taxon>
        <taxon>Craniata</taxon>
        <taxon>Vertebrata</taxon>
        <taxon>Euteleostomi</taxon>
        <taxon>Actinopterygii</taxon>
        <taxon>Neopterygii</taxon>
        <taxon>Teleostei</taxon>
        <taxon>Protacanthopterygii</taxon>
        <taxon>Esociformes</taxon>
        <taxon>Umbridae</taxon>
        <taxon>Dallia</taxon>
    </lineage>
</organism>
<dbReference type="Proteomes" id="UP001157502">
    <property type="component" value="Chromosome 13"/>
</dbReference>
<keyword evidence="2" id="KW-1185">Reference proteome</keyword>
<name>A0ACC2GGT6_DALPE</name>
<comment type="caution">
    <text evidence="1">The sequence shown here is derived from an EMBL/GenBank/DDBJ whole genome shotgun (WGS) entry which is preliminary data.</text>
</comment>
<gene>
    <name evidence="1" type="ORF">DPEC_G00162830</name>
</gene>
<proteinExistence type="predicted"/>
<dbReference type="EMBL" id="CM055740">
    <property type="protein sequence ID" value="KAJ8002808.1"/>
    <property type="molecule type" value="Genomic_DNA"/>
</dbReference>
<reference evidence="1" key="1">
    <citation type="submission" date="2021-05" db="EMBL/GenBank/DDBJ databases">
        <authorList>
            <person name="Pan Q."/>
            <person name="Jouanno E."/>
            <person name="Zahm M."/>
            <person name="Klopp C."/>
            <person name="Cabau C."/>
            <person name="Louis A."/>
            <person name="Berthelot C."/>
            <person name="Parey E."/>
            <person name="Roest Crollius H."/>
            <person name="Montfort J."/>
            <person name="Robinson-Rechavi M."/>
            <person name="Bouchez O."/>
            <person name="Lampietro C."/>
            <person name="Lopez Roques C."/>
            <person name="Donnadieu C."/>
            <person name="Postlethwait J."/>
            <person name="Bobe J."/>
            <person name="Dillon D."/>
            <person name="Chandos A."/>
            <person name="von Hippel F."/>
            <person name="Guiguen Y."/>
        </authorList>
    </citation>
    <scope>NUCLEOTIDE SEQUENCE</scope>
    <source>
        <strain evidence="1">YG-Jan2019</strain>
    </source>
</reference>
<evidence type="ECO:0000313" key="2">
    <source>
        <dbReference type="Proteomes" id="UP001157502"/>
    </source>
</evidence>